<dbReference type="PANTHER" id="PTHR33307:SF11">
    <property type="entry name" value="ALPHA-L-RHAMNOSIDASE"/>
    <property type="match status" value="1"/>
</dbReference>
<keyword evidence="3" id="KW-0378">Hydrolase</keyword>
<feature type="domain" description="Alpha-L-rhamnosidase six-hairpin glycosidase" evidence="6">
    <location>
        <begin position="330"/>
        <end position="688"/>
    </location>
</feature>
<evidence type="ECO:0000313" key="9">
    <source>
        <dbReference type="Proteomes" id="UP000245412"/>
    </source>
</evidence>
<dbReference type="Gene3D" id="2.60.420.10">
    <property type="entry name" value="Maltose phosphorylase, domain 3"/>
    <property type="match status" value="1"/>
</dbReference>
<organism evidence="8 9">
    <name type="scientific">Murimonas intestini</name>
    <dbReference type="NCBI Taxonomy" id="1337051"/>
    <lineage>
        <taxon>Bacteria</taxon>
        <taxon>Bacillati</taxon>
        <taxon>Bacillota</taxon>
        <taxon>Clostridia</taxon>
        <taxon>Lachnospirales</taxon>
        <taxon>Lachnospiraceae</taxon>
        <taxon>Murimonas</taxon>
    </lineage>
</organism>
<evidence type="ECO:0000259" key="7">
    <source>
        <dbReference type="Pfam" id="PF17390"/>
    </source>
</evidence>
<dbReference type="InterPro" id="IPR035398">
    <property type="entry name" value="Bac_rhamnosid_C"/>
</dbReference>
<dbReference type="Pfam" id="PF17389">
    <property type="entry name" value="Bac_rhamnosid6H"/>
    <property type="match status" value="1"/>
</dbReference>
<dbReference type="EC" id="3.2.1.40" evidence="2"/>
<comment type="caution">
    <text evidence="8">The sequence shown here is derived from an EMBL/GenBank/DDBJ whole genome shotgun (WGS) entry which is preliminary data.</text>
</comment>
<dbReference type="InterPro" id="IPR012341">
    <property type="entry name" value="6hp_glycosidase-like_sf"/>
</dbReference>
<dbReference type="InterPro" id="IPR016007">
    <property type="entry name" value="Alpha_rhamnosid"/>
</dbReference>
<dbReference type="InterPro" id="IPR008902">
    <property type="entry name" value="Rhamnosid_concanavalin"/>
</dbReference>
<evidence type="ECO:0000256" key="3">
    <source>
        <dbReference type="ARBA" id="ARBA00022801"/>
    </source>
</evidence>
<evidence type="ECO:0000256" key="1">
    <source>
        <dbReference type="ARBA" id="ARBA00001445"/>
    </source>
</evidence>
<dbReference type="Proteomes" id="UP000245412">
    <property type="component" value="Unassembled WGS sequence"/>
</dbReference>
<dbReference type="Gene3D" id="1.50.10.10">
    <property type="match status" value="1"/>
</dbReference>
<evidence type="ECO:0000259" key="5">
    <source>
        <dbReference type="Pfam" id="PF08531"/>
    </source>
</evidence>
<accession>A0AB73T7X6</accession>
<dbReference type="Pfam" id="PF17390">
    <property type="entry name" value="Bac_rhamnosid_C"/>
    <property type="match status" value="1"/>
</dbReference>
<gene>
    <name evidence="8" type="ORF">C7383_102111</name>
</gene>
<evidence type="ECO:0000256" key="2">
    <source>
        <dbReference type="ARBA" id="ARBA00012652"/>
    </source>
</evidence>
<dbReference type="GO" id="GO:0005975">
    <property type="term" value="P:carbohydrate metabolic process"/>
    <property type="evidence" value="ECO:0007669"/>
    <property type="project" value="InterPro"/>
</dbReference>
<dbReference type="GO" id="GO:0030596">
    <property type="term" value="F:alpha-L-rhamnosidase activity"/>
    <property type="evidence" value="ECO:0007669"/>
    <property type="project" value="UniProtKB-EC"/>
</dbReference>
<dbReference type="AlphaFoldDB" id="A0AB73T7X6"/>
<feature type="domain" description="Bacterial alpha-L-rhamnosidase N-terminal" evidence="5">
    <location>
        <begin position="26"/>
        <end position="210"/>
    </location>
</feature>
<dbReference type="InterPro" id="IPR013737">
    <property type="entry name" value="Bac_rhamnosid_N"/>
</dbReference>
<protein>
    <recommendedName>
        <fullName evidence="2">alpha-L-rhamnosidase</fullName>
        <ecNumber evidence="2">3.2.1.40</ecNumber>
    </recommendedName>
</protein>
<keyword evidence="9" id="KW-1185">Reference proteome</keyword>
<comment type="catalytic activity">
    <reaction evidence="1">
        <text>Hydrolysis of terminal non-reducing alpha-L-rhamnose residues in alpha-L-rhamnosides.</text>
        <dbReference type="EC" id="3.2.1.40"/>
    </reaction>
</comment>
<dbReference type="PANTHER" id="PTHR33307">
    <property type="entry name" value="ALPHA-RHAMNOSIDASE (EUROFUNG)"/>
    <property type="match status" value="1"/>
</dbReference>
<feature type="domain" description="Alpha-L-rhamnosidase concanavalin-like" evidence="4">
    <location>
        <begin position="224"/>
        <end position="320"/>
    </location>
</feature>
<proteinExistence type="predicted"/>
<reference evidence="8 9" key="1">
    <citation type="submission" date="2018-05" db="EMBL/GenBank/DDBJ databases">
        <authorList>
            <person name="Goeker M."/>
            <person name="Huntemann M."/>
            <person name="Clum A."/>
            <person name="Pillay M."/>
            <person name="Palaniappan K."/>
            <person name="Varghese N."/>
            <person name="Mikhailova N."/>
            <person name="Stamatis D."/>
            <person name="Reddy T."/>
            <person name="Daum C."/>
            <person name="Shapiro N."/>
            <person name="Ivanova N."/>
            <person name="Kyrpides N."/>
            <person name="Woyke T."/>
        </authorList>
    </citation>
    <scope>NUCLEOTIDE SEQUENCE [LARGE SCALE GENOMIC DNA]</scope>
    <source>
        <strain evidence="8 9">DSM 26524</strain>
    </source>
</reference>
<dbReference type="Pfam" id="PF05592">
    <property type="entry name" value="Bac_rhamnosid"/>
    <property type="match status" value="1"/>
</dbReference>
<dbReference type="InterPro" id="IPR035396">
    <property type="entry name" value="Bac_rhamnosid6H"/>
</dbReference>
<evidence type="ECO:0000313" key="8">
    <source>
        <dbReference type="EMBL" id="PWJ77978.1"/>
    </source>
</evidence>
<dbReference type="InterPro" id="IPR008979">
    <property type="entry name" value="Galactose-bd-like_sf"/>
</dbReference>
<dbReference type="EMBL" id="QGGY01000002">
    <property type="protein sequence ID" value="PWJ77978.1"/>
    <property type="molecule type" value="Genomic_DNA"/>
</dbReference>
<evidence type="ECO:0000259" key="4">
    <source>
        <dbReference type="Pfam" id="PF05592"/>
    </source>
</evidence>
<sequence>MAALEKWVTAGTAEPFYVRKKFRIGKEIEKGVARVCGLGQFIFYINGKKVGDHELDPGWTNYRKLIQYVTFDVTDYLRPGENALGAEVGNGWFIKTDQYYTFKFPEFMPPNPNGYKPFGKYLVFALELKILYKDGSMDIISADETFRKKAHPVVMSNVYGSEIIDGRLRQKGWSGAGFDDSCWEQVLAVPENEAPEGKLEEQFQPPVKVIHTYEGRFLHKTGSREIYDFGQNMSGILEAEACGQKGDMLKFYPAEKLTADGDADQYAKGWVNVDSCITFILGEDGEWENFRMKFTYFAGRYMAVEKVYTETEPLLRSIKAHAVSSAWKTDGTFTCDDKRYEQIYDLVEKAVEANMVSVHTDCPAIERFAWQEPNHLMAPSIMYMKDGRKLWEKFLLDMRTDQHTVEDYFYDFEGNKIWPGTGLMPSQCPCYMPNVMPVPGMGSFYDIIAWGSTCILGVWWHYQFYGDIRIIQENYEAGMRYLDHLKTKMTAEGFISHGLGDWGNPEGELLRENIETVFLYADTITLKKFADILGRADDAGKLEVFAARVRQNYNEKLLIWDTEKNMWCYRAWDHPEKIFITQASQALPLYWGMVPEEKTEDVVKAFRMSLEEKQAFIAGEVGLPYVIQAARRYGMNDLTAQFILNKTHPSYYAFVMDGETTLGEYWEKNPRSHCHDMMGHITEWYYNGIAGIIPEEPGFKKVKISPYLPPSVKEFSCSYSSVSGRISVHVKELQEEVVLEIEIPENMGYEVETGSLKQRGKPVNSRIEFRR</sequence>
<evidence type="ECO:0000259" key="6">
    <source>
        <dbReference type="Pfam" id="PF17389"/>
    </source>
</evidence>
<dbReference type="Gene3D" id="2.60.120.260">
    <property type="entry name" value="Galactose-binding domain-like"/>
    <property type="match status" value="2"/>
</dbReference>
<name>A0AB73T7X6_9FIRM</name>
<dbReference type="InterPro" id="IPR008928">
    <property type="entry name" value="6-hairpin_glycosidase_sf"/>
</dbReference>
<dbReference type="SUPFAM" id="SSF49785">
    <property type="entry name" value="Galactose-binding domain-like"/>
    <property type="match status" value="1"/>
</dbReference>
<dbReference type="Pfam" id="PF08531">
    <property type="entry name" value="Bac_rhamnosid_N"/>
    <property type="match status" value="1"/>
</dbReference>
<dbReference type="SUPFAM" id="SSF48208">
    <property type="entry name" value="Six-hairpin glycosidases"/>
    <property type="match status" value="1"/>
</dbReference>
<dbReference type="RefSeq" id="WP_109624929.1">
    <property type="nucleotide sequence ID" value="NZ_JANKBI010000012.1"/>
</dbReference>
<feature type="domain" description="Alpha-L-rhamnosidase C-terminal" evidence="7">
    <location>
        <begin position="691"/>
        <end position="751"/>
    </location>
</feature>